<gene>
    <name evidence="6" type="ORF">EB796_012546</name>
</gene>
<dbReference type="EMBL" id="VXIV02001852">
    <property type="protein sequence ID" value="KAF6029149.1"/>
    <property type="molecule type" value="Genomic_DNA"/>
</dbReference>
<comment type="caution">
    <text evidence="6">The sequence shown here is derived from an EMBL/GenBank/DDBJ whole genome shotgun (WGS) entry which is preliminary data.</text>
</comment>
<evidence type="ECO:0000256" key="3">
    <source>
        <dbReference type="ARBA" id="ARBA00022833"/>
    </source>
</evidence>
<dbReference type="InterPro" id="IPR001841">
    <property type="entry name" value="Znf_RING"/>
</dbReference>
<keyword evidence="7" id="KW-1185">Reference proteome</keyword>
<evidence type="ECO:0000256" key="1">
    <source>
        <dbReference type="ARBA" id="ARBA00022723"/>
    </source>
</evidence>
<dbReference type="SUPFAM" id="SSF57850">
    <property type="entry name" value="RING/U-box"/>
    <property type="match status" value="1"/>
</dbReference>
<keyword evidence="1" id="KW-0479">Metal-binding</keyword>
<dbReference type="AlphaFoldDB" id="A0A7J7JS34"/>
<dbReference type="InterPro" id="IPR017907">
    <property type="entry name" value="Znf_RING_CS"/>
</dbReference>
<protein>
    <recommendedName>
        <fullName evidence="5">RING-type domain-containing protein</fullName>
    </recommendedName>
</protein>
<sequence length="218" mass="24496">MALARGRHSVRGMMVDILETAVECRICLCVKELRLLPCQHTICLDCLGTILKGSSKQCSYCQAALLEESERSYPVFRIGSNILEDYKELTQLLQSYQLTKATVASLQTVAEEVVSKSSTIKNIAKHLGEEKLIFDQHKSSVRDLQKKDFIRLIEQLICSNKAVEMQQDTQTLPEPSPNEQNEQLECLLESNQPDTETVAGKTQVPVVLYPIVHIALIH</sequence>
<organism evidence="6 7">
    <name type="scientific">Bugula neritina</name>
    <name type="common">Brown bryozoan</name>
    <name type="synonym">Sertularia neritina</name>
    <dbReference type="NCBI Taxonomy" id="10212"/>
    <lineage>
        <taxon>Eukaryota</taxon>
        <taxon>Metazoa</taxon>
        <taxon>Spiralia</taxon>
        <taxon>Lophotrochozoa</taxon>
        <taxon>Bryozoa</taxon>
        <taxon>Gymnolaemata</taxon>
        <taxon>Cheilostomatida</taxon>
        <taxon>Flustrina</taxon>
        <taxon>Buguloidea</taxon>
        <taxon>Bugulidae</taxon>
        <taxon>Bugula</taxon>
    </lineage>
</organism>
<dbReference type="InterPro" id="IPR013083">
    <property type="entry name" value="Znf_RING/FYVE/PHD"/>
</dbReference>
<proteinExistence type="predicted"/>
<dbReference type="Proteomes" id="UP000593567">
    <property type="component" value="Unassembled WGS sequence"/>
</dbReference>
<evidence type="ECO:0000313" key="6">
    <source>
        <dbReference type="EMBL" id="KAF6029149.1"/>
    </source>
</evidence>
<evidence type="ECO:0000256" key="2">
    <source>
        <dbReference type="ARBA" id="ARBA00022771"/>
    </source>
</evidence>
<dbReference type="PROSITE" id="PS00518">
    <property type="entry name" value="ZF_RING_1"/>
    <property type="match status" value="1"/>
</dbReference>
<dbReference type="OrthoDB" id="111250at2759"/>
<dbReference type="SMART" id="SM00184">
    <property type="entry name" value="RING"/>
    <property type="match status" value="1"/>
</dbReference>
<reference evidence="6" key="1">
    <citation type="submission" date="2020-06" db="EMBL/GenBank/DDBJ databases">
        <title>Draft genome of Bugula neritina, a colonial animal packing powerful symbionts and potential medicines.</title>
        <authorList>
            <person name="Rayko M."/>
        </authorList>
    </citation>
    <scope>NUCLEOTIDE SEQUENCE [LARGE SCALE GENOMIC DNA]</scope>
    <source>
        <strain evidence="6">Kwan_BN1</strain>
    </source>
</reference>
<keyword evidence="3" id="KW-0862">Zinc</keyword>
<dbReference type="PROSITE" id="PS50089">
    <property type="entry name" value="ZF_RING_2"/>
    <property type="match status" value="1"/>
</dbReference>
<evidence type="ECO:0000259" key="5">
    <source>
        <dbReference type="PROSITE" id="PS50089"/>
    </source>
</evidence>
<dbReference type="GO" id="GO:0008270">
    <property type="term" value="F:zinc ion binding"/>
    <property type="evidence" value="ECO:0007669"/>
    <property type="project" value="UniProtKB-KW"/>
</dbReference>
<dbReference type="CDD" id="cd16449">
    <property type="entry name" value="RING-HC"/>
    <property type="match status" value="1"/>
</dbReference>
<dbReference type="Gene3D" id="3.30.40.10">
    <property type="entry name" value="Zinc/RING finger domain, C3HC4 (zinc finger)"/>
    <property type="match status" value="1"/>
</dbReference>
<evidence type="ECO:0000313" key="7">
    <source>
        <dbReference type="Proteomes" id="UP000593567"/>
    </source>
</evidence>
<accession>A0A7J7JS34</accession>
<name>A0A7J7JS34_BUGNE</name>
<keyword evidence="2 4" id="KW-0863">Zinc-finger</keyword>
<evidence type="ECO:0000256" key="4">
    <source>
        <dbReference type="PROSITE-ProRule" id="PRU00175"/>
    </source>
</evidence>
<feature type="domain" description="RING-type" evidence="5">
    <location>
        <begin position="24"/>
        <end position="62"/>
    </location>
</feature>